<comment type="caution">
    <text evidence="3">The sequence shown here is derived from an EMBL/GenBank/DDBJ whole genome shotgun (WGS) entry which is preliminary data.</text>
</comment>
<dbReference type="AlphaFoldDB" id="A0A329KVR9"/>
<feature type="transmembrane region" description="Helical" evidence="1">
    <location>
        <begin position="6"/>
        <end position="24"/>
    </location>
</feature>
<accession>A0A329KVR9</accession>
<dbReference type="Proteomes" id="UP000250347">
    <property type="component" value="Unassembled WGS sequence"/>
</dbReference>
<feature type="transmembrane region" description="Helical" evidence="1">
    <location>
        <begin position="217"/>
        <end position="238"/>
    </location>
</feature>
<dbReference type="RefSeq" id="WP_112708439.1">
    <property type="nucleotide sequence ID" value="NZ_QMEU01000024.1"/>
</dbReference>
<feature type="domain" description="DUF6545" evidence="2">
    <location>
        <begin position="253"/>
        <end position="384"/>
    </location>
</feature>
<organism evidence="3 4">
    <name type="scientific">Mycobacterium colombiense</name>
    <dbReference type="NCBI Taxonomy" id="339268"/>
    <lineage>
        <taxon>Bacteria</taxon>
        <taxon>Bacillati</taxon>
        <taxon>Actinomycetota</taxon>
        <taxon>Actinomycetes</taxon>
        <taxon>Mycobacteriales</taxon>
        <taxon>Mycobacteriaceae</taxon>
        <taxon>Mycobacterium</taxon>
        <taxon>Mycobacterium avium complex (MAC)</taxon>
    </lineage>
</organism>
<evidence type="ECO:0000256" key="1">
    <source>
        <dbReference type="SAM" id="Phobius"/>
    </source>
</evidence>
<dbReference type="InterPro" id="IPR046675">
    <property type="entry name" value="DUF6545"/>
</dbReference>
<evidence type="ECO:0000313" key="4">
    <source>
        <dbReference type="Proteomes" id="UP000250347"/>
    </source>
</evidence>
<feature type="transmembrane region" description="Helical" evidence="1">
    <location>
        <begin position="36"/>
        <end position="52"/>
    </location>
</feature>
<reference evidence="3 4" key="1">
    <citation type="submission" date="2018-06" db="EMBL/GenBank/DDBJ databases">
        <title>NTM in soil in Japan.</title>
        <authorList>
            <person name="Ohya K."/>
        </authorList>
    </citation>
    <scope>NUCLEOTIDE SEQUENCE [LARGE SCALE GENOMIC DNA]</scope>
    <source>
        <strain evidence="3 4">GF76</strain>
    </source>
</reference>
<feature type="transmembrane region" description="Helical" evidence="1">
    <location>
        <begin position="107"/>
        <end position="129"/>
    </location>
</feature>
<keyword evidence="1" id="KW-0472">Membrane</keyword>
<feature type="transmembrane region" description="Helical" evidence="1">
    <location>
        <begin position="72"/>
        <end position="95"/>
    </location>
</feature>
<evidence type="ECO:0000259" key="2">
    <source>
        <dbReference type="Pfam" id="PF20182"/>
    </source>
</evidence>
<dbReference type="Pfam" id="PF20182">
    <property type="entry name" value="DUF6545"/>
    <property type="match status" value="1"/>
</dbReference>
<sequence length="407" mass="45269">MSSSAVPGIIAWPVIAFMTLVLLGRFRWCNTNLYEKYFNNTLVLLLLTQLLRERLVQNMLVGAAFMTRPGTWQLSTALMSYSYAEFMGFILLWSGMSEAEARRKHRYYRLAGVLLASGVLIFGTPARIAEKPLEFTVGWESVTGLTCVSALLTVLATRMILLSVHEFRIASRLRERLIAISTLSMGLAGIGNVVQEAALQMSDQFGWTHTADFRQQYHAFGLFFMIFGVFATAAVPLATKLRRSLGLDPISHSWRTLQPLRRALRTVVPECVFALDHEEPRRQKSQLQLHHTVVEIRDAILGLRPYVREIPNHELMRFLTKPRLVPTRDRDAAVAALRLAYAARAKAAGVTPELPDVDAALIGASGAATLQQEAAELAMLAKWWPAAHAATEDIIQTAADEKASPTL</sequence>
<gene>
    <name evidence="3" type="ORF">DQP58_11085</name>
</gene>
<name>A0A329KVR9_9MYCO</name>
<feature type="transmembrane region" description="Helical" evidence="1">
    <location>
        <begin position="177"/>
        <end position="197"/>
    </location>
</feature>
<dbReference type="EMBL" id="QMEU01000024">
    <property type="protein sequence ID" value="RAU96066.1"/>
    <property type="molecule type" value="Genomic_DNA"/>
</dbReference>
<keyword evidence="1" id="KW-0812">Transmembrane</keyword>
<evidence type="ECO:0000313" key="3">
    <source>
        <dbReference type="EMBL" id="RAU96066.1"/>
    </source>
</evidence>
<protein>
    <recommendedName>
        <fullName evidence="2">DUF6545 domain-containing protein</fullName>
    </recommendedName>
</protein>
<keyword evidence="1" id="KW-1133">Transmembrane helix</keyword>
<feature type="transmembrane region" description="Helical" evidence="1">
    <location>
        <begin position="141"/>
        <end position="165"/>
    </location>
</feature>
<proteinExistence type="predicted"/>